<evidence type="ECO:0000313" key="2">
    <source>
        <dbReference type="Proteomes" id="UP001218188"/>
    </source>
</evidence>
<organism evidence="1 2">
    <name type="scientific">Mycena alexandri</name>
    <dbReference type="NCBI Taxonomy" id="1745969"/>
    <lineage>
        <taxon>Eukaryota</taxon>
        <taxon>Fungi</taxon>
        <taxon>Dikarya</taxon>
        <taxon>Basidiomycota</taxon>
        <taxon>Agaricomycotina</taxon>
        <taxon>Agaricomycetes</taxon>
        <taxon>Agaricomycetidae</taxon>
        <taxon>Agaricales</taxon>
        <taxon>Marasmiineae</taxon>
        <taxon>Mycenaceae</taxon>
        <taxon>Mycena</taxon>
    </lineage>
</organism>
<evidence type="ECO:0000313" key="1">
    <source>
        <dbReference type="EMBL" id="KAJ7021698.1"/>
    </source>
</evidence>
<gene>
    <name evidence="1" type="ORF">C8F04DRAFT_915242</name>
</gene>
<name>A0AAD6WP14_9AGAR</name>
<accession>A0AAD6WP14</accession>
<dbReference type="EMBL" id="JARJCM010000225">
    <property type="protein sequence ID" value="KAJ7021698.1"/>
    <property type="molecule type" value="Genomic_DNA"/>
</dbReference>
<comment type="caution">
    <text evidence="1">The sequence shown here is derived from an EMBL/GenBank/DDBJ whole genome shotgun (WGS) entry which is preliminary data.</text>
</comment>
<keyword evidence="2" id="KW-1185">Reference proteome</keyword>
<dbReference type="AlphaFoldDB" id="A0AAD6WP14"/>
<dbReference type="Proteomes" id="UP001218188">
    <property type="component" value="Unassembled WGS sequence"/>
</dbReference>
<protein>
    <submittedName>
        <fullName evidence="1">Uncharacterized protein</fullName>
    </submittedName>
</protein>
<sequence length="109" mass="12600">KALHAVERMRAGEAEEALEDVRVGLRTRTMTNRYKLRNWTGQGMLMKGQGILRQINVRIHIAKLRYRYARSALMALRGHGDWEERLKVLGDDDVRALNERALTAEEKAQ</sequence>
<proteinExistence type="predicted"/>
<feature type="non-terminal residue" evidence="1">
    <location>
        <position position="109"/>
    </location>
</feature>
<feature type="non-terminal residue" evidence="1">
    <location>
        <position position="1"/>
    </location>
</feature>
<reference evidence="1" key="1">
    <citation type="submission" date="2023-03" db="EMBL/GenBank/DDBJ databases">
        <title>Massive genome expansion in bonnet fungi (Mycena s.s.) driven by repeated elements and novel gene families across ecological guilds.</title>
        <authorList>
            <consortium name="Lawrence Berkeley National Laboratory"/>
            <person name="Harder C.B."/>
            <person name="Miyauchi S."/>
            <person name="Viragh M."/>
            <person name="Kuo A."/>
            <person name="Thoen E."/>
            <person name="Andreopoulos B."/>
            <person name="Lu D."/>
            <person name="Skrede I."/>
            <person name="Drula E."/>
            <person name="Henrissat B."/>
            <person name="Morin E."/>
            <person name="Kohler A."/>
            <person name="Barry K."/>
            <person name="LaButti K."/>
            <person name="Morin E."/>
            <person name="Salamov A."/>
            <person name="Lipzen A."/>
            <person name="Mereny Z."/>
            <person name="Hegedus B."/>
            <person name="Baldrian P."/>
            <person name="Stursova M."/>
            <person name="Weitz H."/>
            <person name="Taylor A."/>
            <person name="Grigoriev I.V."/>
            <person name="Nagy L.G."/>
            <person name="Martin F."/>
            <person name="Kauserud H."/>
        </authorList>
    </citation>
    <scope>NUCLEOTIDE SEQUENCE</scope>
    <source>
        <strain evidence="1">CBHHK200</strain>
    </source>
</reference>